<evidence type="ECO:0000256" key="3">
    <source>
        <dbReference type="ARBA" id="ARBA00022692"/>
    </source>
</evidence>
<feature type="transmembrane region" description="Helical" evidence="7">
    <location>
        <begin position="170"/>
        <end position="187"/>
    </location>
</feature>
<dbReference type="Proteomes" id="UP001186944">
    <property type="component" value="Unassembled WGS sequence"/>
</dbReference>
<proteinExistence type="predicted"/>
<evidence type="ECO:0000313" key="8">
    <source>
        <dbReference type="EMBL" id="KAK3104526.1"/>
    </source>
</evidence>
<feature type="transmembrane region" description="Helical" evidence="7">
    <location>
        <begin position="39"/>
        <end position="60"/>
    </location>
</feature>
<name>A0AA89C7U6_PINIB</name>
<feature type="compositionally biased region" description="Polar residues" evidence="6">
    <location>
        <begin position="246"/>
        <end position="262"/>
    </location>
</feature>
<dbReference type="PANTHER" id="PTHR11616:SF241">
    <property type="entry name" value="SODIUM- AND CHLORIDE-DEPENDENT GLYCINE TRANSPORTER 2"/>
    <property type="match status" value="1"/>
</dbReference>
<feature type="region of interest" description="Disordered" evidence="6">
    <location>
        <begin position="246"/>
        <end position="283"/>
    </location>
</feature>
<evidence type="ECO:0000256" key="2">
    <source>
        <dbReference type="ARBA" id="ARBA00022448"/>
    </source>
</evidence>
<dbReference type="InterPro" id="IPR000175">
    <property type="entry name" value="Na/ntran_symport"/>
</dbReference>
<sequence length="283" mass="32192">MHAEIVVRIFFNSFVSHLCPLPCGARKKVPREGFDRAFLVPYVIFIVLFALPVMFLQLSYSQYSNLGPGKIAHVQTITGALMDNFPHSLHRKKFLITAILCLIGFVCGIPCVTQGGVYVLTLIDWYCASISIMFLAFMESFVLAWLYGVDQLFEDIEMMLGYKPSSLWKVMWKFVTPLITLIVWLWSVINLKPVRYGNYVYPMVAVGIGWVIALASMAPIPIGMTHTLCHIQGSFKKVSKHNIQQDTTYTEHSPQRNTPSGRNKQQTKNVNNKKGTKRHYTLH</sequence>
<reference evidence="8" key="1">
    <citation type="submission" date="2019-08" db="EMBL/GenBank/DDBJ databases">
        <title>The improved chromosome-level genome for the pearl oyster Pinctada fucata martensii using PacBio sequencing and Hi-C.</title>
        <authorList>
            <person name="Zheng Z."/>
        </authorList>
    </citation>
    <scope>NUCLEOTIDE SEQUENCE</scope>
    <source>
        <strain evidence="8">ZZ-2019</strain>
        <tissue evidence="8">Adductor muscle</tissue>
    </source>
</reference>
<dbReference type="PANTHER" id="PTHR11616">
    <property type="entry name" value="SODIUM/CHLORIDE DEPENDENT TRANSPORTER"/>
    <property type="match status" value="1"/>
</dbReference>
<organism evidence="8 9">
    <name type="scientific">Pinctada imbricata</name>
    <name type="common">Atlantic pearl-oyster</name>
    <name type="synonym">Pinctada martensii</name>
    <dbReference type="NCBI Taxonomy" id="66713"/>
    <lineage>
        <taxon>Eukaryota</taxon>
        <taxon>Metazoa</taxon>
        <taxon>Spiralia</taxon>
        <taxon>Lophotrochozoa</taxon>
        <taxon>Mollusca</taxon>
        <taxon>Bivalvia</taxon>
        <taxon>Autobranchia</taxon>
        <taxon>Pteriomorphia</taxon>
        <taxon>Pterioida</taxon>
        <taxon>Pterioidea</taxon>
        <taxon>Pteriidae</taxon>
        <taxon>Pinctada</taxon>
    </lineage>
</organism>
<accession>A0AA89C7U6</accession>
<keyword evidence="9" id="KW-1185">Reference proteome</keyword>
<dbReference type="GO" id="GO:0006865">
    <property type="term" value="P:amino acid transport"/>
    <property type="evidence" value="ECO:0007669"/>
    <property type="project" value="TreeGrafter"/>
</dbReference>
<protein>
    <submittedName>
        <fullName evidence="8">Uncharacterized protein</fullName>
    </submittedName>
</protein>
<dbReference type="InterPro" id="IPR037272">
    <property type="entry name" value="SNS_sf"/>
</dbReference>
<comment type="caution">
    <text evidence="8">The sequence shown here is derived from an EMBL/GenBank/DDBJ whole genome shotgun (WGS) entry which is preliminary data.</text>
</comment>
<keyword evidence="2" id="KW-0813">Transport</keyword>
<evidence type="ECO:0000256" key="5">
    <source>
        <dbReference type="ARBA" id="ARBA00023136"/>
    </source>
</evidence>
<gene>
    <name evidence="8" type="ORF">FSP39_004176</name>
</gene>
<feature type="transmembrane region" description="Helical" evidence="7">
    <location>
        <begin position="94"/>
        <end position="117"/>
    </location>
</feature>
<feature type="compositionally biased region" description="Basic residues" evidence="6">
    <location>
        <begin position="274"/>
        <end position="283"/>
    </location>
</feature>
<dbReference type="EMBL" id="VSWD01000004">
    <property type="protein sequence ID" value="KAK3104526.1"/>
    <property type="molecule type" value="Genomic_DNA"/>
</dbReference>
<comment type="subcellular location">
    <subcellularLocation>
        <location evidence="1">Membrane</location>
        <topology evidence="1">Multi-pass membrane protein</topology>
    </subcellularLocation>
</comment>
<keyword evidence="3 7" id="KW-0812">Transmembrane</keyword>
<evidence type="ECO:0000313" key="9">
    <source>
        <dbReference type="Proteomes" id="UP001186944"/>
    </source>
</evidence>
<dbReference type="GO" id="GO:0035725">
    <property type="term" value="P:sodium ion transmembrane transport"/>
    <property type="evidence" value="ECO:0007669"/>
    <property type="project" value="TreeGrafter"/>
</dbReference>
<dbReference type="PROSITE" id="PS50267">
    <property type="entry name" value="NA_NEUROTRAN_SYMP_3"/>
    <property type="match status" value="1"/>
</dbReference>
<dbReference type="GO" id="GO:0005886">
    <property type="term" value="C:plasma membrane"/>
    <property type="evidence" value="ECO:0007669"/>
    <property type="project" value="TreeGrafter"/>
</dbReference>
<evidence type="ECO:0000256" key="4">
    <source>
        <dbReference type="ARBA" id="ARBA00022989"/>
    </source>
</evidence>
<dbReference type="Pfam" id="PF00209">
    <property type="entry name" value="SNF"/>
    <property type="match status" value="1"/>
</dbReference>
<feature type="transmembrane region" description="Helical" evidence="7">
    <location>
        <begin position="199"/>
        <end position="218"/>
    </location>
</feature>
<evidence type="ECO:0000256" key="6">
    <source>
        <dbReference type="SAM" id="MobiDB-lite"/>
    </source>
</evidence>
<dbReference type="AlphaFoldDB" id="A0AA89C7U6"/>
<feature type="compositionally biased region" description="Low complexity" evidence="6">
    <location>
        <begin position="263"/>
        <end position="273"/>
    </location>
</feature>
<dbReference type="SUPFAM" id="SSF161070">
    <property type="entry name" value="SNF-like"/>
    <property type="match status" value="2"/>
</dbReference>
<keyword evidence="5 7" id="KW-0472">Membrane</keyword>
<evidence type="ECO:0000256" key="1">
    <source>
        <dbReference type="ARBA" id="ARBA00004141"/>
    </source>
</evidence>
<feature type="transmembrane region" description="Helical" evidence="7">
    <location>
        <begin position="123"/>
        <end position="149"/>
    </location>
</feature>
<evidence type="ECO:0000256" key="7">
    <source>
        <dbReference type="SAM" id="Phobius"/>
    </source>
</evidence>
<keyword evidence="4 7" id="KW-1133">Transmembrane helix</keyword>